<protein>
    <submittedName>
        <fullName evidence="1">Uncharacterized protein</fullName>
    </submittedName>
</protein>
<accession>A0A075V774</accession>
<evidence type="ECO:0000313" key="1">
    <source>
        <dbReference type="EMBL" id="AIG81328.1"/>
    </source>
</evidence>
<dbReference type="AlphaFoldDB" id="A0A075V774"/>
<name>A0A075V774_9PSEU</name>
<gene>
    <name evidence="1" type="ORF">AJAP_42805</name>
</gene>
<sequence>MTKARDYTKLTDDQLTDRLAKAKTEDVVAALIAEIERREQIEQRIAELVSAGWEYRDAYAEAYGLDPEQLAQQERAALVRENRLPGESLEQTVDRMFTEDADRRYAEAEKACRGHMLVKESVGKVNPRELFCGPASRIRKHASPELKAWFYANGRITWREYMAHMLGRARDIELAKNVDRDYGEAVAA</sequence>
<geneLocation type="plasmid" evidence="1 2">
    <name>pAmyja1</name>
</geneLocation>
<dbReference type="EMBL" id="CP008954">
    <property type="protein sequence ID" value="AIG81328.1"/>
    <property type="molecule type" value="Genomic_DNA"/>
</dbReference>
<proteinExistence type="predicted"/>
<reference evidence="1 2" key="1">
    <citation type="journal article" date="2014" name="J. Biotechnol.">
        <title>Complete genome sequence of the actinobacterium Amycolatopsis japonica MG417-CF17(T) (=DSM 44213T) producing (S,S)-N,N'-ethylenediaminedisuccinic acid.</title>
        <authorList>
            <person name="Stegmann E."/>
            <person name="Albersmeier A."/>
            <person name="Spohn M."/>
            <person name="Gert H."/>
            <person name="Weber T."/>
            <person name="Wohlleben W."/>
            <person name="Kalinowski J."/>
            <person name="Ruckert C."/>
        </authorList>
    </citation>
    <scope>NUCLEOTIDE SEQUENCE [LARGE SCALE GENOMIC DNA]</scope>
    <source>
        <strain evidence="2">MG417-CF17 (DSM 44213)</strain>
        <plasmid evidence="1">pAmyja1</plasmid>
    </source>
</reference>
<dbReference type="RefSeq" id="WP_040133703.1">
    <property type="nucleotide sequence ID" value="NZ_CP008954.1"/>
</dbReference>
<dbReference type="Proteomes" id="UP000028492">
    <property type="component" value="Plasmid pAmyja1"/>
</dbReference>
<evidence type="ECO:0000313" key="2">
    <source>
        <dbReference type="Proteomes" id="UP000028492"/>
    </source>
</evidence>
<dbReference type="HOGENOM" id="CLU_1438325_0_0_11"/>
<dbReference type="KEGG" id="aja:AJAP_42805"/>
<organism evidence="1 2">
    <name type="scientific">Amycolatopsis japonica</name>
    <dbReference type="NCBI Taxonomy" id="208439"/>
    <lineage>
        <taxon>Bacteria</taxon>
        <taxon>Bacillati</taxon>
        <taxon>Actinomycetota</taxon>
        <taxon>Actinomycetes</taxon>
        <taxon>Pseudonocardiales</taxon>
        <taxon>Pseudonocardiaceae</taxon>
        <taxon>Amycolatopsis</taxon>
        <taxon>Amycolatopsis japonica group</taxon>
    </lineage>
</organism>
<keyword evidence="1" id="KW-0614">Plasmid</keyword>
<keyword evidence="2" id="KW-1185">Reference proteome</keyword>